<organism evidence="1 2">
    <name type="scientific">Bordetella genomosp. 1</name>
    <dbReference type="NCBI Taxonomy" id="1395607"/>
    <lineage>
        <taxon>Bacteria</taxon>
        <taxon>Pseudomonadati</taxon>
        <taxon>Pseudomonadota</taxon>
        <taxon>Betaproteobacteria</taxon>
        <taxon>Burkholderiales</taxon>
        <taxon>Alcaligenaceae</taxon>
        <taxon>Bordetella</taxon>
    </lineage>
</organism>
<dbReference type="EMBL" id="NEVR01000003">
    <property type="protein sequence ID" value="OZI64091.1"/>
    <property type="molecule type" value="Genomic_DNA"/>
</dbReference>
<keyword evidence="2" id="KW-1185">Reference proteome</keyword>
<evidence type="ECO:0000313" key="1">
    <source>
        <dbReference type="EMBL" id="OZI64091.1"/>
    </source>
</evidence>
<dbReference type="Proteomes" id="UP000216354">
    <property type="component" value="Unassembled WGS sequence"/>
</dbReference>
<reference evidence="1 2" key="1">
    <citation type="submission" date="2017-05" db="EMBL/GenBank/DDBJ databases">
        <title>Complete and WGS of Bordetella genogroups.</title>
        <authorList>
            <person name="Spilker T."/>
            <person name="Lipuma J."/>
        </authorList>
    </citation>
    <scope>NUCLEOTIDE SEQUENCE [LARGE SCALE GENOMIC DNA]</scope>
    <source>
        <strain evidence="1 2">AU9795</strain>
    </source>
</reference>
<evidence type="ECO:0000313" key="2">
    <source>
        <dbReference type="Proteomes" id="UP000216354"/>
    </source>
</evidence>
<proteinExistence type="predicted"/>
<sequence length="203" mass="22509">MGAAQAQVQTSAQARSQAQLQAPAQAFDRQAQTQRFARWVSDFQRDFRKLDGVRNPTDADIERIFADTIVPGSRAVTFVRQMSEQPEGSTAGGIAFAGPRRLVLSVLRQAVVAGDGGPYTDAPPGKAPQQLRAWYLHIDGGGMLEPLFADREIYTDYRLPATGTLEREVYPFLLFQEGPTLRLGAITREFWAVIQYLDNKQHG</sequence>
<protein>
    <submittedName>
        <fullName evidence="1">Uncharacterized protein</fullName>
    </submittedName>
</protein>
<gene>
    <name evidence="1" type="ORF">CAL27_16055</name>
</gene>
<comment type="caution">
    <text evidence="1">The sequence shown here is derived from an EMBL/GenBank/DDBJ whole genome shotgun (WGS) entry which is preliminary data.</text>
</comment>
<accession>A0ABX4EYD3</accession>
<name>A0ABX4EYD3_9BORD</name>